<keyword evidence="3" id="KW-1185">Reference proteome</keyword>
<gene>
    <name evidence="2" type="primary">ybgE</name>
    <name evidence="2" type="ORF">EES38_08535</name>
</gene>
<keyword evidence="1" id="KW-1133">Transmembrane helix</keyword>
<name>A0A3N9TG99_9VIBR</name>
<reference evidence="2 3" key="1">
    <citation type="submission" date="2018-11" db="EMBL/GenBank/DDBJ databases">
        <title>Vibrio LJC006 sp. nov., isolated from seawater during the bloom of the enteromorpha.</title>
        <authorList>
            <person name="Liang J."/>
        </authorList>
    </citation>
    <scope>NUCLEOTIDE SEQUENCE [LARGE SCALE GENOMIC DNA]</scope>
    <source>
        <strain evidence="2 3">LJC006</strain>
    </source>
</reference>
<dbReference type="RefSeq" id="WP_124936760.1">
    <property type="nucleotide sequence ID" value="NZ_RJVQ01000003.1"/>
</dbReference>
<feature type="transmembrane region" description="Helical" evidence="1">
    <location>
        <begin position="17"/>
        <end position="36"/>
    </location>
</feature>
<keyword evidence="1" id="KW-0812">Transmembrane</keyword>
<dbReference type="OrthoDB" id="5298003at2"/>
<evidence type="ECO:0000313" key="3">
    <source>
        <dbReference type="Proteomes" id="UP000281112"/>
    </source>
</evidence>
<protein>
    <submittedName>
        <fullName evidence="2">Cyd operon protein YbgE</fullName>
    </submittedName>
</protein>
<comment type="caution">
    <text evidence="2">The sequence shown here is derived from an EMBL/GenBank/DDBJ whole genome shotgun (WGS) entry which is preliminary data.</text>
</comment>
<feature type="transmembrane region" description="Helical" evidence="1">
    <location>
        <begin position="76"/>
        <end position="95"/>
    </location>
</feature>
<dbReference type="NCBIfam" id="TIGR02112">
    <property type="entry name" value="cyd_oper_ybgE"/>
    <property type="match status" value="1"/>
</dbReference>
<sequence length="98" mass="11565">MSEGSILDKIYQPIDRWYFRLLLIGMGMYHVGLLMWEPNVYADTIGGFNLAKVWFLIWGMCSSMIFGVGFKPRMTLFKIIFSPYISFIILLYFTIIRF</sequence>
<proteinExistence type="predicted"/>
<accession>A0A3N9TG99</accession>
<dbReference type="Proteomes" id="UP000281112">
    <property type="component" value="Unassembled WGS sequence"/>
</dbReference>
<dbReference type="Pfam" id="PF09600">
    <property type="entry name" value="Cyd_oper_YbgE"/>
    <property type="match status" value="1"/>
</dbReference>
<organism evidence="2 3">
    <name type="scientific">Vibrio viridaestus</name>
    <dbReference type="NCBI Taxonomy" id="2487322"/>
    <lineage>
        <taxon>Bacteria</taxon>
        <taxon>Pseudomonadati</taxon>
        <taxon>Pseudomonadota</taxon>
        <taxon>Gammaproteobacteria</taxon>
        <taxon>Vibrionales</taxon>
        <taxon>Vibrionaceae</taxon>
        <taxon>Vibrio</taxon>
    </lineage>
</organism>
<evidence type="ECO:0000313" key="2">
    <source>
        <dbReference type="EMBL" id="RQW63291.1"/>
    </source>
</evidence>
<dbReference type="InterPro" id="IPR011846">
    <property type="entry name" value="Cyd_oper_YbgE"/>
</dbReference>
<dbReference type="AlphaFoldDB" id="A0A3N9TG99"/>
<keyword evidence="1" id="KW-0472">Membrane</keyword>
<feature type="transmembrane region" description="Helical" evidence="1">
    <location>
        <begin position="48"/>
        <end position="70"/>
    </location>
</feature>
<evidence type="ECO:0000256" key="1">
    <source>
        <dbReference type="SAM" id="Phobius"/>
    </source>
</evidence>
<dbReference type="EMBL" id="RJVQ01000003">
    <property type="protein sequence ID" value="RQW63291.1"/>
    <property type="molecule type" value="Genomic_DNA"/>
</dbReference>